<reference evidence="8" key="1">
    <citation type="journal article" date="2017" name="PLoS ONE">
        <title>The Agassiz's desert tortoise genome provides a resource for the conservation of a threatened species.</title>
        <authorList>
            <person name="Tollis M."/>
            <person name="DeNardo D.F."/>
            <person name="Cornelius J.A."/>
            <person name="Dolby G.A."/>
            <person name="Edwards T."/>
            <person name="Henen B.T."/>
            <person name="Karl A.E."/>
            <person name="Murphy R.W."/>
            <person name="Kusumi K."/>
        </authorList>
    </citation>
    <scope>NUCLEOTIDE SEQUENCE [LARGE SCALE GENOMIC DNA]</scope>
</reference>
<keyword evidence="1" id="KW-0433">Leucine-rich repeat</keyword>
<feature type="chain" id="PRO_5019295570" description="LRRNT domain-containing protein" evidence="5">
    <location>
        <begin position="16"/>
        <end position="246"/>
    </location>
</feature>
<dbReference type="Ensembl" id="ENSGAGT00000039482.1">
    <property type="protein sequence ID" value="ENSGAGP00000034870.1"/>
    <property type="gene ID" value="ENSGAGG00000024782.1"/>
</dbReference>
<feature type="signal peptide" evidence="5">
    <location>
        <begin position="1"/>
        <end position="15"/>
    </location>
</feature>
<dbReference type="Gene3D" id="3.80.10.10">
    <property type="entry name" value="Ribonuclease Inhibitor"/>
    <property type="match status" value="1"/>
</dbReference>
<dbReference type="SMART" id="SM00013">
    <property type="entry name" value="LRRNT"/>
    <property type="match status" value="1"/>
</dbReference>
<name>A0A452J360_9SAUR</name>
<accession>A0A452J360</accession>
<evidence type="ECO:0000256" key="5">
    <source>
        <dbReference type="SAM" id="SignalP"/>
    </source>
</evidence>
<dbReference type="InterPro" id="IPR050541">
    <property type="entry name" value="LRR_TM_domain-containing"/>
</dbReference>
<dbReference type="Proteomes" id="UP000291020">
    <property type="component" value="Unassembled WGS sequence"/>
</dbReference>
<evidence type="ECO:0000256" key="3">
    <source>
        <dbReference type="ARBA" id="ARBA00022737"/>
    </source>
</evidence>
<dbReference type="PANTHER" id="PTHR24369:SF210">
    <property type="entry name" value="CHAOPTIN-RELATED"/>
    <property type="match status" value="1"/>
</dbReference>
<evidence type="ECO:0000313" key="7">
    <source>
        <dbReference type="Ensembl" id="ENSGAGP00000034870.1"/>
    </source>
</evidence>
<dbReference type="InterPro" id="IPR003591">
    <property type="entry name" value="Leu-rich_rpt_typical-subtyp"/>
</dbReference>
<evidence type="ECO:0000256" key="1">
    <source>
        <dbReference type="ARBA" id="ARBA00022614"/>
    </source>
</evidence>
<proteinExistence type="predicted"/>
<evidence type="ECO:0000313" key="8">
    <source>
        <dbReference type="Proteomes" id="UP000291020"/>
    </source>
</evidence>
<dbReference type="AlphaFoldDB" id="A0A452J360"/>
<keyword evidence="8" id="KW-1185">Reference proteome</keyword>
<dbReference type="InterPro" id="IPR032675">
    <property type="entry name" value="LRR_dom_sf"/>
</dbReference>
<dbReference type="InterPro" id="IPR000372">
    <property type="entry name" value="LRRNT"/>
</dbReference>
<dbReference type="Pfam" id="PF00560">
    <property type="entry name" value="LRR_1"/>
    <property type="match status" value="1"/>
</dbReference>
<dbReference type="PROSITE" id="PS51450">
    <property type="entry name" value="LRR"/>
    <property type="match status" value="2"/>
</dbReference>
<reference evidence="7" key="3">
    <citation type="submission" date="2025-09" db="UniProtKB">
        <authorList>
            <consortium name="Ensembl"/>
        </authorList>
    </citation>
    <scope>IDENTIFICATION</scope>
</reference>
<dbReference type="SUPFAM" id="SSF52058">
    <property type="entry name" value="L domain-like"/>
    <property type="match status" value="1"/>
</dbReference>
<organism evidence="7 8">
    <name type="scientific">Gopherus agassizii</name>
    <name type="common">Agassiz's desert tortoise</name>
    <dbReference type="NCBI Taxonomy" id="38772"/>
    <lineage>
        <taxon>Eukaryota</taxon>
        <taxon>Metazoa</taxon>
        <taxon>Chordata</taxon>
        <taxon>Craniata</taxon>
        <taxon>Vertebrata</taxon>
        <taxon>Euteleostomi</taxon>
        <taxon>Archelosauria</taxon>
        <taxon>Testudinata</taxon>
        <taxon>Testudines</taxon>
        <taxon>Cryptodira</taxon>
        <taxon>Durocryptodira</taxon>
        <taxon>Testudinoidea</taxon>
        <taxon>Testudinidae</taxon>
        <taxon>Gopherus</taxon>
    </lineage>
</organism>
<evidence type="ECO:0000256" key="2">
    <source>
        <dbReference type="ARBA" id="ARBA00022729"/>
    </source>
</evidence>
<evidence type="ECO:0000259" key="6">
    <source>
        <dbReference type="SMART" id="SM00013"/>
    </source>
</evidence>
<reference evidence="7" key="2">
    <citation type="submission" date="2025-08" db="UniProtKB">
        <authorList>
            <consortium name="Ensembl"/>
        </authorList>
    </citation>
    <scope>IDENTIFICATION</scope>
</reference>
<dbReference type="STRING" id="38772.ENSGAGP00000034870"/>
<dbReference type="SMART" id="SM00369">
    <property type="entry name" value="LRR_TYP"/>
    <property type="match status" value="5"/>
</dbReference>
<dbReference type="Pfam" id="PF13855">
    <property type="entry name" value="LRR_8"/>
    <property type="match status" value="1"/>
</dbReference>
<dbReference type="GO" id="GO:0005886">
    <property type="term" value="C:plasma membrane"/>
    <property type="evidence" value="ECO:0007669"/>
    <property type="project" value="TreeGrafter"/>
</dbReference>
<keyword evidence="3" id="KW-0677">Repeat</keyword>
<dbReference type="InterPro" id="IPR001611">
    <property type="entry name" value="Leu-rich_rpt"/>
</dbReference>
<protein>
    <recommendedName>
        <fullName evidence="6">LRRNT domain-containing protein</fullName>
    </recommendedName>
</protein>
<feature type="domain" description="LRRNT" evidence="6">
    <location>
        <begin position="18"/>
        <end position="50"/>
    </location>
</feature>
<keyword evidence="2 5" id="KW-0732">Signal</keyword>
<evidence type="ECO:0000256" key="4">
    <source>
        <dbReference type="SAM" id="MobiDB-lite"/>
    </source>
</evidence>
<sequence>MIPVLFPLLFGYILSLPDCPQKCLCTPSLMDCRSASLYEVPHGIAQKTETLILNDNHLTLISPEVFQHLLNLTFLGLANNKLSLQNDSFDNIVFDPIPNLKILVLSHNEISHLPEGLFDNLKSLNDLLLDYNNFTEISHAIFTTLHNLEHFSVSKNRIQTIPPLLFASRSPHLPLMPGSPPPPPAPIVSPLADERQNHLAHPVLAGGEALGKGAEKCEWCTLGEGDQGKRWSGRRWSEGEVSGGKG</sequence>
<dbReference type="PANTHER" id="PTHR24369">
    <property type="entry name" value="ANTIGEN BSP, PUTATIVE-RELATED"/>
    <property type="match status" value="1"/>
</dbReference>
<feature type="region of interest" description="Disordered" evidence="4">
    <location>
        <begin position="224"/>
        <end position="246"/>
    </location>
</feature>